<dbReference type="CDD" id="cd12797">
    <property type="entry name" value="M23_peptidase"/>
    <property type="match status" value="1"/>
</dbReference>
<organism evidence="2 3">
    <name type="scientific">Parasedimentitalea psychrophila</name>
    <dbReference type="NCBI Taxonomy" id="2997337"/>
    <lineage>
        <taxon>Bacteria</taxon>
        <taxon>Pseudomonadati</taxon>
        <taxon>Pseudomonadota</taxon>
        <taxon>Alphaproteobacteria</taxon>
        <taxon>Rhodobacterales</taxon>
        <taxon>Paracoccaceae</taxon>
        <taxon>Parasedimentitalea</taxon>
    </lineage>
</organism>
<evidence type="ECO:0000313" key="2">
    <source>
        <dbReference type="EMBL" id="WIY23391.1"/>
    </source>
</evidence>
<keyword evidence="3" id="KW-1185">Reference proteome</keyword>
<dbReference type="SUPFAM" id="SSF51261">
    <property type="entry name" value="Duplicated hybrid motif"/>
    <property type="match status" value="1"/>
</dbReference>
<dbReference type="PANTHER" id="PTHR21666:SF270">
    <property type="entry name" value="MUREIN HYDROLASE ACTIVATOR ENVC"/>
    <property type="match status" value="1"/>
</dbReference>
<dbReference type="GO" id="GO:0004222">
    <property type="term" value="F:metalloendopeptidase activity"/>
    <property type="evidence" value="ECO:0007669"/>
    <property type="project" value="TreeGrafter"/>
</dbReference>
<dbReference type="RefSeq" id="WP_270918004.1">
    <property type="nucleotide sequence ID" value="NZ_CP127247.1"/>
</dbReference>
<dbReference type="KEGG" id="ppso:QPJ95_12020"/>
<evidence type="ECO:0000313" key="3">
    <source>
        <dbReference type="Proteomes" id="UP001238334"/>
    </source>
</evidence>
<keyword evidence="2" id="KW-0378">Hydrolase</keyword>
<protein>
    <submittedName>
        <fullName evidence="2">M23 family metallopeptidase</fullName>
        <ecNumber evidence="2">3.4.-.-</ecNumber>
    </submittedName>
</protein>
<dbReference type="Gene3D" id="2.70.70.10">
    <property type="entry name" value="Glucose Permease (Domain IIA)"/>
    <property type="match status" value="1"/>
</dbReference>
<dbReference type="InterPro" id="IPR050570">
    <property type="entry name" value="Cell_wall_metabolism_enzyme"/>
</dbReference>
<dbReference type="InterPro" id="IPR016047">
    <property type="entry name" value="M23ase_b-sheet_dom"/>
</dbReference>
<dbReference type="Pfam" id="PF01551">
    <property type="entry name" value="Peptidase_M23"/>
    <property type="match status" value="1"/>
</dbReference>
<dbReference type="AlphaFoldDB" id="A0A9Y2KWN7"/>
<dbReference type="Proteomes" id="UP001238334">
    <property type="component" value="Chromosome"/>
</dbReference>
<dbReference type="EC" id="3.4.-.-" evidence="2"/>
<accession>A0A9Y2KWN7</accession>
<sequence length="295" mass="31085">MLRLPLDCTLGQTCFIQHQVDRDPGPAVTDYHCGGLSYDGHNGTDFRLPTLADMERGVAVLASAPGVVRGMRDGVADVGPTAATAGKECGNGVVLRHANGWETQYCHMKSGSLRVEPGQRLTAGTVLGQVGLSGKSEFPHLHLTLRRDGTVVDPFDLSDFPTCGEQGASLWQQPMPYQAGGLLGVGFSTAVPQYSEIKAGTAAQGPLPADAPALVVWAHAFGGQLGDILSLTVDGPTGRLVDHRAPLTKNQAEFFRAAGKRLKGDTWPSGDYVGAATLIRSGAEVSRSESLMRIP</sequence>
<name>A0A9Y2KWN7_9RHOB</name>
<gene>
    <name evidence="2" type="ORF">QPJ95_12020</name>
</gene>
<evidence type="ECO:0000259" key="1">
    <source>
        <dbReference type="Pfam" id="PF01551"/>
    </source>
</evidence>
<feature type="domain" description="M23ase beta-sheet core" evidence="1">
    <location>
        <begin position="41"/>
        <end position="154"/>
    </location>
</feature>
<reference evidence="2 3" key="1">
    <citation type="submission" date="2023-06" db="EMBL/GenBank/DDBJ databases">
        <title>Parasedimentitalea psychrophila sp. nov., a psychrophilic bacterium isolated from deep-sea sediment.</title>
        <authorList>
            <person name="Li A."/>
        </authorList>
    </citation>
    <scope>NUCLEOTIDE SEQUENCE [LARGE SCALE GENOMIC DNA]</scope>
    <source>
        <strain evidence="2 3">QS115</strain>
    </source>
</reference>
<proteinExistence type="predicted"/>
<dbReference type="PANTHER" id="PTHR21666">
    <property type="entry name" value="PEPTIDASE-RELATED"/>
    <property type="match status" value="1"/>
</dbReference>
<dbReference type="InterPro" id="IPR011055">
    <property type="entry name" value="Dup_hybrid_motif"/>
</dbReference>
<dbReference type="EMBL" id="CP127247">
    <property type="protein sequence ID" value="WIY23391.1"/>
    <property type="molecule type" value="Genomic_DNA"/>
</dbReference>